<dbReference type="VEuPathDB" id="FungiDB:I302_07955"/>
<dbReference type="RefSeq" id="XP_019043379.1">
    <property type="nucleotide sequence ID" value="XM_019194543.1"/>
</dbReference>
<sequence>MTCGEEIFNNVPSQIDRSSMMDIAGPRELGTVHLEDMHDEGTGTSKPGHVILRREIEKFLCNATTADTALAKTGAFHPVEVRVSKRTDVGLGTDTLDENFHCFYDWKDGIDDEGNKNGFGGTGSKSLSELAESQDDLDNLLAERIRSRFGSELDTVDPLQEALDLVENVLTVLEASVMEDVRHLSLVS</sequence>
<name>A0A1B9FU60_9TREE</name>
<dbReference type="KEGG" id="kbi:30212354"/>
<dbReference type="EMBL" id="CP144548">
    <property type="protein sequence ID" value="WVW86763.1"/>
    <property type="molecule type" value="Genomic_DNA"/>
</dbReference>
<dbReference type="GeneID" id="30212354"/>
<keyword evidence="3" id="KW-1185">Reference proteome</keyword>
<organism evidence="1">
    <name type="scientific">Kwoniella bestiolae CBS 10118</name>
    <dbReference type="NCBI Taxonomy" id="1296100"/>
    <lineage>
        <taxon>Eukaryota</taxon>
        <taxon>Fungi</taxon>
        <taxon>Dikarya</taxon>
        <taxon>Basidiomycota</taxon>
        <taxon>Agaricomycotina</taxon>
        <taxon>Tremellomycetes</taxon>
        <taxon>Tremellales</taxon>
        <taxon>Cryptococcaceae</taxon>
        <taxon>Kwoniella</taxon>
    </lineage>
</organism>
<gene>
    <name evidence="1" type="ORF">I302_07955</name>
    <name evidence="2" type="ORF">I302_108817</name>
</gene>
<protein>
    <submittedName>
        <fullName evidence="1">Uncharacterized protein</fullName>
    </submittedName>
</protein>
<evidence type="ECO:0000313" key="2">
    <source>
        <dbReference type="EMBL" id="WVW86763.1"/>
    </source>
</evidence>
<proteinExistence type="predicted"/>
<evidence type="ECO:0000313" key="1">
    <source>
        <dbReference type="EMBL" id="OCF22309.1"/>
    </source>
</evidence>
<dbReference type="AlphaFoldDB" id="A0A1B9FU60"/>
<reference evidence="1" key="3">
    <citation type="submission" date="2014-01" db="EMBL/GenBank/DDBJ databases">
        <title>Evolution of pathogenesis and genome organization in the Tremellales.</title>
        <authorList>
            <person name="Cuomo C."/>
            <person name="Litvintseva A."/>
            <person name="Heitman J."/>
            <person name="Chen Y."/>
            <person name="Sun S."/>
            <person name="Springer D."/>
            <person name="Dromer F."/>
            <person name="Young S."/>
            <person name="Zeng Q."/>
            <person name="Chapman S."/>
            <person name="Gujja S."/>
            <person name="Saif S."/>
            <person name="Birren B."/>
        </authorList>
    </citation>
    <scope>NUCLEOTIDE SEQUENCE</scope>
    <source>
        <strain evidence="1">CBS 10118</strain>
    </source>
</reference>
<reference evidence="1" key="1">
    <citation type="submission" date="2013-07" db="EMBL/GenBank/DDBJ databases">
        <title>The Genome Sequence of Cryptococcus bestiolae CBS10118.</title>
        <authorList>
            <consortium name="The Broad Institute Genome Sequencing Platform"/>
            <person name="Cuomo C."/>
            <person name="Litvintseva A."/>
            <person name="Chen Y."/>
            <person name="Heitman J."/>
            <person name="Sun S."/>
            <person name="Springer D."/>
            <person name="Dromer F."/>
            <person name="Young S.K."/>
            <person name="Zeng Q."/>
            <person name="Gargeya S."/>
            <person name="Fitzgerald M."/>
            <person name="Abouelleil A."/>
            <person name="Alvarado L."/>
            <person name="Berlin A.M."/>
            <person name="Chapman S.B."/>
            <person name="Dewar J."/>
            <person name="Goldberg J."/>
            <person name="Griggs A."/>
            <person name="Gujja S."/>
            <person name="Hansen M."/>
            <person name="Howarth C."/>
            <person name="Imamovic A."/>
            <person name="Larimer J."/>
            <person name="McCowan C."/>
            <person name="Murphy C."/>
            <person name="Pearson M."/>
            <person name="Priest M."/>
            <person name="Roberts A."/>
            <person name="Saif S."/>
            <person name="Shea T."/>
            <person name="Sykes S."/>
            <person name="Wortman J."/>
            <person name="Nusbaum C."/>
            <person name="Birren B."/>
        </authorList>
    </citation>
    <scope>NUCLEOTIDE SEQUENCE [LARGE SCALE GENOMIC DNA]</scope>
    <source>
        <strain evidence="1">CBS 10118</strain>
    </source>
</reference>
<evidence type="ECO:0000313" key="3">
    <source>
        <dbReference type="Proteomes" id="UP000092730"/>
    </source>
</evidence>
<dbReference type="EMBL" id="KI894025">
    <property type="protein sequence ID" value="OCF22309.1"/>
    <property type="molecule type" value="Genomic_DNA"/>
</dbReference>
<reference evidence="2" key="4">
    <citation type="submission" date="2024-02" db="EMBL/GenBank/DDBJ databases">
        <title>Comparative genomics of Cryptococcus and Kwoniella reveals pathogenesis evolution and contrasting modes of karyotype evolution via chromosome fusion or intercentromeric recombination.</title>
        <authorList>
            <person name="Coelho M.A."/>
            <person name="David-Palma M."/>
            <person name="Shea T."/>
            <person name="Bowers K."/>
            <person name="McGinley-Smith S."/>
            <person name="Mohammad A.W."/>
            <person name="Gnirke A."/>
            <person name="Yurkov A.M."/>
            <person name="Nowrousian M."/>
            <person name="Sun S."/>
            <person name="Cuomo C.A."/>
            <person name="Heitman J."/>
        </authorList>
    </citation>
    <scope>NUCLEOTIDE SEQUENCE</scope>
    <source>
        <strain evidence="2">CBS 10118</strain>
    </source>
</reference>
<dbReference type="Proteomes" id="UP000092730">
    <property type="component" value="Chromosome 8"/>
</dbReference>
<accession>A0A1B9FU60</accession>
<reference evidence="2" key="2">
    <citation type="submission" date="2013-07" db="EMBL/GenBank/DDBJ databases">
        <authorList>
            <consortium name="The Broad Institute Genome Sequencing Platform"/>
            <person name="Cuomo C."/>
            <person name="Litvintseva A."/>
            <person name="Chen Y."/>
            <person name="Heitman J."/>
            <person name="Sun S."/>
            <person name="Springer D."/>
            <person name="Dromer F."/>
            <person name="Young S.K."/>
            <person name="Zeng Q."/>
            <person name="Gargeya S."/>
            <person name="Fitzgerald M."/>
            <person name="Abouelleil A."/>
            <person name="Alvarado L."/>
            <person name="Berlin A.M."/>
            <person name="Chapman S.B."/>
            <person name="Dewar J."/>
            <person name="Goldberg J."/>
            <person name="Griggs A."/>
            <person name="Gujja S."/>
            <person name="Hansen M."/>
            <person name="Howarth C."/>
            <person name="Imamovic A."/>
            <person name="Larimer J."/>
            <person name="McCowan C."/>
            <person name="Murphy C."/>
            <person name="Pearson M."/>
            <person name="Priest M."/>
            <person name="Roberts A."/>
            <person name="Saif S."/>
            <person name="Shea T."/>
            <person name="Sykes S."/>
            <person name="Wortman J."/>
            <person name="Nusbaum C."/>
            <person name="Birren B."/>
        </authorList>
    </citation>
    <scope>NUCLEOTIDE SEQUENCE</scope>
    <source>
        <strain evidence="2">CBS 10118</strain>
    </source>
</reference>